<dbReference type="GO" id="GO:0000981">
    <property type="term" value="F:DNA-binding transcription factor activity, RNA polymerase II-specific"/>
    <property type="evidence" value="ECO:0007669"/>
    <property type="project" value="InterPro"/>
</dbReference>
<feature type="region of interest" description="Disordered" evidence="3">
    <location>
        <begin position="53"/>
        <end position="79"/>
    </location>
</feature>
<dbReference type="SMART" id="SM00066">
    <property type="entry name" value="GAL4"/>
    <property type="match status" value="1"/>
</dbReference>
<dbReference type="OrthoDB" id="5229455at2759"/>
<feature type="domain" description="Zn(2)-C6 fungal-type" evidence="4">
    <location>
        <begin position="19"/>
        <end position="49"/>
    </location>
</feature>
<dbReference type="Gene3D" id="4.10.240.10">
    <property type="entry name" value="Zn(2)-C6 fungal-type DNA-binding domain"/>
    <property type="match status" value="1"/>
</dbReference>
<evidence type="ECO:0000313" key="6">
    <source>
        <dbReference type="Proteomes" id="UP000800041"/>
    </source>
</evidence>
<sequence length="842" mass="93744">MPRPKREGAPSPKRRSRNGCWPCKARKVKCGEEKPRCVNCERQGETCDYSIRLNWGGRTKKKPEDETPTSAKSLNSSPHTIFFPANNPFGAGNGLRRASSSATNTHSRANSNPAIPTDFAQGSQDALGAAFNQTFFSYNGGGSKNGAFTPQESSFAMPDSSKQGMTFPLDPQLQNVQYKDGSNNCTPTTAKMDNPSFPGVRRGSAISPPSPSGMHPPYRTNSTFSTVDMKSRQNSDSSVYENNQEHRAKRVRLSPPNDQKNVTFDSPNMNDIGFEPSTGSLSSTYTSTSSLTPYGSMLGGPLTPGSSAVSDDGTPRNGSRIPFQYQSPPDIRRLSVNSLLSGPIDESSDASVNGARFYRQHRSFSDSTTTYGYDLGQPDLDIPKNDDNNAIQQISPSVPRGTPAEQYFRTGGSDEEPESRSRDIAFEPGGYYSKPVAIRIPKLLLPLPDLLLENRMNLLYFHHFLNHTSRILVPHDCEQNPFRKLLPHMAVRDNTLLSLLLAFSASHRARLLNHPEPTYRIAEYVRDVFPELRRALYDSTEQISNTTLTTAIMLAAIEIISPNTFEVPISWQNHLTVARQMIIARGGPQSVHRKDKVSYFLGRWFAYLDVLGSLSGSKNDRPLSSSYWAQDDLDTDDDFQIDCLLGFTSRCIGILARIAELAKHCEGERIDQNGNIREDWRPTPDIVESAERVMAELQESRDHVYKACDHRGPHDSESEMAWDSLEIYATNEAFHWAGLIHLYRRVLGRAKDDAETQNAVKEIVNSLFKVRKGSTAEACLLFPMFTAGCEAIDEGQRGKIMERLMSVEGFGMTQVKKARELVQNVWDTGKPWESLVSDEFFG</sequence>
<dbReference type="InterPro" id="IPR021858">
    <property type="entry name" value="Fun_TF"/>
</dbReference>
<feature type="region of interest" description="Disordered" evidence="3">
    <location>
        <begin position="1"/>
        <end position="20"/>
    </location>
</feature>
<feature type="compositionally biased region" description="Polar residues" evidence="3">
    <location>
        <begin position="256"/>
        <end position="269"/>
    </location>
</feature>
<dbReference type="GO" id="GO:0005634">
    <property type="term" value="C:nucleus"/>
    <property type="evidence" value="ECO:0007669"/>
    <property type="project" value="UniProtKB-SubCell"/>
</dbReference>
<dbReference type="GO" id="GO:0000976">
    <property type="term" value="F:transcription cis-regulatory region binding"/>
    <property type="evidence" value="ECO:0007669"/>
    <property type="project" value="TreeGrafter"/>
</dbReference>
<keyword evidence="6" id="KW-1185">Reference proteome</keyword>
<dbReference type="PROSITE" id="PS50048">
    <property type="entry name" value="ZN2_CY6_FUNGAL_2"/>
    <property type="match status" value="1"/>
</dbReference>
<reference evidence="5" key="1">
    <citation type="journal article" date="2020" name="Stud. Mycol.">
        <title>101 Dothideomycetes genomes: a test case for predicting lifestyles and emergence of pathogens.</title>
        <authorList>
            <person name="Haridas S."/>
            <person name="Albert R."/>
            <person name="Binder M."/>
            <person name="Bloem J."/>
            <person name="Labutti K."/>
            <person name="Salamov A."/>
            <person name="Andreopoulos B."/>
            <person name="Baker S."/>
            <person name="Barry K."/>
            <person name="Bills G."/>
            <person name="Bluhm B."/>
            <person name="Cannon C."/>
            <person name="Castanera R."/>
            <person name="Culley D."/>
            <person name="Daum C."/>
            <person name="Ezra D."/>
            <person name="Gonzalez J."/>
            <person name="Henrissat B."/>
            <person name="Kuo A."/>
            <person name="Liang C."/>
            <person name="Lipzen A."/>
            <person name="Lutzoni F."/>
            <person name="Magnuson J."/>
            <person name="Mondo S."/>
            <person name="Nolan M."/>
            <person name="Ohm R."/>
            <person name="Pangilinan J."/>
            <person name="Park H.-J."/>
            <person name="Ramirez L."/>
            <person name="Alfaro M."/>
            <person name="Sun H."/>
            <person name="Tritt A."/>
            <person name="Yoshinaga Y."/>
            <person name="Zwiers L.-H."/>
            <person name="Turgeon B."/>
            <person name="Goodwin S."/>
            <person name="Spatafora J."/>
            <person name="Crous P."/>
            <person name="Grigoriev I."/>
        </authorList>
    </citation>
    <scope>NUCLEOTIDE SEQUENCE</scope>
    <source>
        <strain evidence="5">CBS 113979</strain>
    </source>
</reference>
<dbReference type="SUPFAM" id="SSF57701">
    <property type="entry name" value="Zn2/Cys6 DNA-binding domain"/>
    <property type="match status" value="1"/>
</dbReference>
<dbReference type="InterPro" id="IPR036864">
    <property type="entry name" value="Zn2-C6_fun-type_DNA-bd_sf"/>
</dbReference>
<dbReference type="Pfam" id="PF00172">
    <property type="entry name" value="Zn_clus"/>
    <property type="match status" value="1"/>
</dbReference>
<keyword evidence="2" id="KW-0539">Nucleus</keyword>
<accession>A0A6G1GLN6</accession>
<protein>
    <recommendedName>
        <fullName evidence="4">Zn(2)-C6 fungal-type domain-containing protein</fullName>
    </recommendedName>
</protein>
<evidence type="ECO:0000256" key="2">
    <source>
        <dbReference type="ARBA" id="ARBA00023242"/>
    </source>
</evidence>
<organism evidence="5 6">
    <name type="scientific">Aulographum hederae CBS 113979</name>
    <dbReference type="NCBI Taxonomy" id="1176131"/>
    <lineage>
        <taxon>Eukaryota</taxon>
        <taxon>Fungi</taxon>
        <taxon>Dikarya</taxon>
        <taxon>Ascomycota</taxon>
        <taxon>Pezizomycotina</taxon>
        <taxon>Dothideomycetes</taxon>
        <taxon>Pleosporomycetidae</taxon>
        <taxon>Aulographales</taxon>
        <taxon>Aulographaceae</taxon>
    </lineage>
</organism>
<feature type="region of interest" description="Disordered" evidence="3">
    <location>
        <begin position="203"/>
        <end position="329"/>
    </location>
</feature>
<proteinExistence type="predicted"/>
<dbReference type="Pfam" id="PF11951">
    <property type="entry name" value="Fungal_trans_2"/>
    <property type="match status" value="1"/>
</dbReference>
<name>A0A6G1GLN6_9PEZI</name>
<evidence type="ECO:0000313" key="5">
    <source>
        <dbReference type="EMBL" id="KAF1981855.1"/>
    </source>
</evidence>
<dbReference type="AlphaFoldDB" id="A0A6G1GLN6"/>
<dbReference type="EMBL" id="ML977192">
    <property type="protein sequence ID" value="KAF1981855.1"/>
    <property type="molecule type" value="Genomic_DNA"/>
</dbReference>
<dbReference type="PROSITE" id="PS00463">
    <property type="entry name" value="ZN2_CY6_FUNGAL_1"/>
    <property type="match status" value="1"/>
</dbReference>
<dbReference type="PANTHER" id="PTHR37534">
    <property type="entry name" value="TRANSCRIPTIONAL ACTIVATOR PROTEIN UGA3"/>
    <property type="match status" value="1"/>
</dbReference>
<comment type="subcellular location">
    <subcellularLocation>
        <location evidence="1">Nucleus</location>
    </subcellularLocation>
</comment>
<feature type="region of interest" description="Disordered" evidence="3">
    <location>
        <begin position="393"/>
        <end position="422"/>
    </location>
</feature>
<dbReference type="Proteomes" id="UP000800041">
    <property type="component" value="Unassembled WGS sequence"/>
</dbReference>
<feature type="compositionally biased region" description="Polar residues" evidence="3">
    <location>
        <begin position="219"/>
        <end position="242"/>
    </location>
</feature>
<gene>
    <name evidence="5" type="ORF">K402DRAFT_415255</name>
</gene>
<dbReference type="InterPro" id="IPR001138">
    <property type="entry name" value="Zn2Cys6_DnaBD"/>
</dbReference>
<dbReference type="CDD" id="cd00067">
    <property type="entry name" value="GAL4"/>
    <property type="match status" value="1"/>
</dbReference>
<dbReference type="GO" id="GO:0008270">
    <property type="term" value="F:zinc ion binding"/>
    <property type="evidence" value="ECO:0007669"/>
    <property type="project" value="InterPro"/>
</dbReference>
<feature type="compositionally biased region" description="Low complexity" evidence="3">
    <location>
        <begin position="276"/>
        <end position="296"/>
    </location>
</feature>
<evidence type="ECO:0000256" key="3">
    <source>
        <dbReference type="SAM" id="MobiDB-lite"/>
    </source>
</evidence>
<feature type="compositionally biased region" description="Polar residues" evidence="3">
    <location>
        <begin position="68"/>
        <end position="79"/>
    </location>
</feature>
<evidence type="ECO:0000256" key="1">
    <source>
        <dbReference type="ARBA" id="ARBA00004123"/>
    </source>
</evidence>
<dbReference type="PANTHER" id="PTHR37534:SF43">
    <property type="entry name" value="FINGER DOMAIN PROTEIN, PUTATIVE (AFU_ORTHOLOGUE AFUA_1G01850)-RELATED"/>
    <property type="match status" value="1"/>
</dbReference>
<evidence type="ECO:0000259" key="4">
    <source>
        <dbReference type="PROSITE" id="PS50048"/>
    </source>
</evidence>
<dbReference type="GO" id="GO:0045944">
    <property type="term" value="P:positive regulation of transcription by RNA polymerase II"/>
    <property type="evidence" value="ECO:0007669"/>
    <property type="project" value="TreeGrafter"/>
</dbReference>